<dbReference type="InterPro" id="IPR000531">
    <property type="entry name" value="Beta-barrel_TonB"/>
</dbReference>
<reference evidence="15" key="1">
    <citation type="submission" date="2017-04" db="EMBL/GenBank/DDBJ databases">
        <authorList>
            <person name="Varghese N."/>
            <person name="Submissions S."/>
        </authorList>
    </citation>
    <scope>NUCLEOTIDE SEQUENCE [LARGE SCALE GENOMIC DNA]</scope>
    <source>
        <strain evidence="15">UI2</strain>
    </source>
</reference>
<evidence type="ECO:0000256" key="2">
    <source>
        <dbReference type="ARBA" id="ARBA00022448"/>
    </source>
</evidence>
<dbReference type="Pfam" id="PF00593">
    <property type="entry name" value="TonB_dep_Rec_b-barrel"/>
    <property type="match status" value="1"/>
</dbReference>
<protein>
    <submittedName>
        <fullName evidence="14">Secretin and TonB N terminus short domain-containing protein</fullName>
    </submittedName>
</protein>
<dbReference type="InterPro" id="IPR011662">
    <property type="entry name" value="Secretin/TonB_short_N"/>
</dbReference>
<dbReference type="Gene3D" id="3.55.50.30">
    <property type="match status" value="1"/>
</dbReference>
<evidence type="ECO:0000256" key="8">
    <source>
        <dbReference type="ARBA" id="ARBA00023136"/>
    </source>
</evidence>
<dbReference type="InterPro" id="IPR036942">
    <property type="entry name" value="Beta-barrel_TonB_sf"/>
</dbReference>
<evidence type="ECO:0000256" key="4">
    <source>
        <dbReference type="ARBA" id="ARBA00022496"/>
    </source>
</evidence>
<dbReference type="PANTHER" id="PTHR47234:SF2">
    <property type="entry name" value="TONB-DEPENDENT RECEPTOR"/>
    <property type="match status" value="1"/>
</dbReference>
<keyword evidence="12" id="KW-0732">Signal</keyword>
<keyword evidence="9 10" id="KW-0998">Cell outer membrane</keyword>
<accession>A0A1Y6FVM6</accession>
<dbReference type="Pfam" id="PF07660">
    <property type="entry name" value="STN"/>
    <property type="match status" value="1"/>
</dbReference>
<keyword evidence="7 11" id="KW-0798">TonB box</keyword>
<feature type="domain" description="Secretin/TonB short N-terminal" evidence="13">
    <location>
        <begin position="52"/>
        <end position="102"/>
    </location>
</feature>
<evidence type="ECO:0000256" key="9">
    <source>
        <dbReference type="ARBA" id="ARBA00023237"/>
    </source>
</evidence>
<sequence length="973" mass="103010">MNRMNLAALLAAGSSIALGVPSAGAQIGEAGYDIAAQRLADALREYSRVSGRDVIAADELVAKRRSTAVHGRLAPDAALDRLLSGTGLIAERVDGALVLRERKDARLAHSAPSDAADAIIVTGTRIRGAGPVGSPVTTIDRPAIDRSGLTSVQQVVQSLPQNFGAGPNESTLGAGTRNGAGANGGYGSSINLKGLGASSTLVLIDGMRPALGGLGGVFADLSMIPLAAVDRIEVLGDGASAIYGADAVAGVVNLRLRNRFEGAETTLTSGTADGDMTNLLASQIVGHRWSGGHVVVAYQYEDRGRLAAAKRAFVTEDLRQFGGPDFRSTYGVPGTIYVGGLAYAIPAGQGGTALDPADLVPGAINYRDARAATDILPEQRTHSLYSAGEFFLTEGLTLRASLLATRRSYEKVALPESSTALTVPVSNPFCVDPDGSARPLSLRYSFVNDLGPEIDRGRVTGLSAAATVEREFGRWRLAIGGGYGRQVERRNDLNVPNRARIAQALADPDPVTALNLMGNGSANNPATIAYIRGGRVATTHFESRSAALRADGPLLTLPAGDIRVAIGAEYRREHYRARSLTDVSTLVPVENRNPELPGPRHVRSAYAEINVPLVGGETARAGLRRLDLSLAARIEDYSDVGTTTNPKFGLRWEPFDGVALRASYGTSFRAPSFEELIGPAVSLYLATPVADPTAPSGVANVLALFGYAPDIRPEKATTWTIGADVSPRALPELRGSITYYEVDYRDRIGTANEDFANFLNRRDIFGGLVEEPPSPESLAFYFGQPTFSNPLGLALDDISAILDGRIRNLSRIRQSGLDFDLGFAPNVAGGTLDIGVAGSRIFHINRELAVGAPTVDIVGTLASPSKWRLRGRLGWARGGFSASGFANYVGGYRNQLPTPAQRVGSWTTIDFQVAQRIGRADDRHVQLALSATNLFDSDPPYVANRTNTSALGYDPDKANAIGRMISLSAKFRW</sequence>
<dbReference type="SUPFAM" id="SSF56935">
    <property type="entry name" value="Porins"/>
    <property type="match status" value="1"/>
</dbReference>
<dbReference type="Pfam" id="PF07715">
    <property type="entry name" value="Plug"/>
    <property type="match status" value="1"/>
</dbReference>
<evidence type="ECO:0000256" key="7">
    <source>
        <dbReference type="ARBA" id="ARBA00023077"/>
    </source>
</evidence>
<keyword evidence="15" id="KW-1185">Reference proteome</keyword>
<evidence type="ECO:0000259" key="13">
    <source>
        <dbReference type="SMART" id="SM00965"/>
    </source>
</evidence>
<evidence type="ECO:0000313" key="15">
    <source>
        <dbReference type="Proteomes" id="UP000194469"/>
    </source>
</evidence>
<dbReference type="EMBL" id="FXWL01000002">
    <property type="protein sequence ID" value="SMQ76603.1"/>
    <property type="molecule type" value="Genomic_DNA"/>
</dbReference>
<evidence type="ECO:0000256" key="1">
    <source>
        <dbReference type="ARBA" id="ARBA00004571"/>
    </source>
</evidence>
<keyword evidence="4" id="KW-0406">Ion transport</keyword>
<dbReference type="PROSITE" id="PS52016">
    <property type="entry name" value="TONB_DEPENDENT_REC_3"/>
    <property type="match status" value="1"/>
</dbReference>
<keyword evidence="3 10" id="KW-1134">Transmembrane beta strand</keyword>
<dbReference type="InterPro" id="IPR037066">
    <property type="entry name" value="Plug_dom_sf"/>
</dbReference>
<dbReference type="Proteomes" id="UP000194469">
    <property type="component" value="Unassembled WGS sequence"/>
</dbReference>
<keyword evidence="4" id="KW-0410">Iron transport</keyword>
<dbReference type="PANTHER" id="PTHR47234">
    <property type="match status" value="1"/>
</dbReference>
<dbReference type="GeneID" id="303001691"/>
<dbReference type="RefSeq" id="WP_086457058.1">
    <property type="nucleotide sequence ID" value="NZ_FXWL01000002.1"/>
</dbReference>
<comment type="subcellular location">
    <subcellularLocation>
        <location evidence="1 10">Cell outer membrane</location>
        <topology evidence="1 10">Multi-pass membrane protein</topology>
    </subcellularLocation>
</comment>
<evidence type="ECO:0000256" key="6">
    <source>
        <dbReference type="ARBA" id="ARBA00023004"/>
    </source>
</evidence>
<evidence type="ECO:0000256" key="3">
    <source>
        <dbReference type="ARBA" id="ARBA00022452"/>
    </source>
</evidence>
<evidence type="ECO:0000256" key="11">
    <source>
        <dbReference type="RuleBase" id="RU003357"/>
    </source>
</evidence>
<dbReference type="GO" id="GO:0009279">
    <property type="term" value="C:cell outer membrane"/>
    <property type="evidence" value="ECO:0007669"/>
    <property type="project" value="UniProtKB-SubCell"/>
</dbReference>
<feature type="signal peptide" evidence="12">
    <location>
        <begin position="1"/>
        <end position="25"/>
    </location>
</feature>
<keyword evidence="5 10" id="KW-0812">Transmembrane</keyword>
<dbReference type="Gene3D" id="2.40.170.20">
    <property type="entry name" value="TonB-dependent receptor, beta-barrel domain"/>
    <property type="match status" value="1"/>
</dbReference>
<dbReference type="SMART" id="SM00965">
    <property type="entry name" value="STN"/>
    <property type="match status" value="1"/>
</dbReference>
<organism evidence="14 15">
    <name type="scientific">Sphingopyxis terrae subsp. ummariensis</name>
    <dbReference type="NCBI Taxonomy" id="429001"/>
    <lineage>
        <taxon>Bacteria</taxon>
        <taxon>Pseudomonadati</taxon>
        <taxon>Pseudomonadota</taxon>
        <taxon>Alphaproteobacteria</taxon>
        <taxon>Sphingomonadales</taxon>
        <taxon>Sphingomonadaceae</taxon>
        <taxon>Sphingopyxis</taxon>
    </lineage>
</organism>
<proteinExistence type="inferred from homology"/>
<dbReference type="GO" id="GO:0006826">
    <property type="term" value="P:iron ion transport"/>
    <property type="evidence" value="ECO:0007669"/>
    <property type="project" value="UniProtKB-KW"/>
</dbReference>
<evidence type="ECO:0000256" key="10">
    <source>
        <dbReference type="PROSITE-ProRule" id="PRU01360"/>
    </source>
</evidence>
<keyword evidence="6" id="KW-0408">Iron</keyword>
<dbReference type="Gene3D" id="2.170.130.10">
    <property type="entry name" value="TonB-dependent receptor, plug domain"/>
    <property type="match status" value="1"/>
</dbReference>
<feature type="chain" id="PRO_5013029058" evidence="12">
    <location>
        <begin position="26"/>
        <end position="973"/>
    </location>
</feature>
<evidence type="ECO:0000313" key="14">
    <source>
        <dbReference type="EMBL" id="SMQ76603.1"/>
    </source>
</evidence>
<dbReference type="InterPro" id="IPR012910">
    <property type="entry name" value="Plug_dom"/>
</dbReference>
<evidence type="ECO:0000256" key="12">
    <source>
        <dbReference type="SAM" id="SignalP"/>
    </source>
</evidence>
<keyword evidence="8 10" id="KW-0472">Membrane</keyword>
<name>A0A1Y6FVM6_9SPHN</name>
<evidence type="ECO:0000256" key="5">
    <source>
        <dbReference type="ARBA" id="ARBA00022692"/>
    </source>
</evidence>
<dbReference type="InterPro" id="IPR039426">
    <property type="entry name" value="TonB-dep_rcpt-like"/>
</dbReference>
<keyword evidence="2 10" id="KW-0813">Transport</keyword>
<comment type="similarity">
    <text evidence="10 11">Belongs to the TonB-dependent receptor family.</text>
</comment>
<gene>
    <name evidence="14" type="ORF">SAMN06295984_2042</name>
</gene>
<dbReference type="AlphaFoldDB" id="A0A1Y6FVM6"/>